<comment type="caution">
    <text evidence="1">The sequence shown here is derived from an EMBL/GenBank/DDBJ whole genome shotgun (WGS) entry which is preliminary data.</text>
</comment>
<sequence>MALASSFLPSTPHFALYLCINGIFHAIFKKDTSIPVSKVLP</sequence>
<keyword evidence="2" id="KW-1185">Reference proteome</keyword>
<name>U1YJR2_ANEAE</name>
<proteinExistence type="predicted"/>
<reference evidence="1 2" key="1">
    <citation type="submission" date="2013-08" db="EMBL/GenBank/DDBJ databases">
        <authorList>
            <person name="Weinstock G."/>
            <person name="Sodergren E."/>
            <person name="Wylie T."/>
            <person name="Fulton L."/>
            <person name="Fulton R."/>
            <person name="Fronick C."/>
            <person name="O'Laughlin M."/>
            <person name="Godfrey J."/>
            <person name="Miner T."/>
            <person name="Herter B."/>
            <person name="Appelbaum E."/>
            <person name="Cordes M."/>
            <person name="Lek S."/>
            <person name="Wollam A."/>
            <person name="Pepin K.H."/>
            <person name="Palsikar V.B."/>
            <person name="Mitreva M."/>
            <person name="Wilson R.K."/>
        </authorList>
    </citation>
    <scope>NUCLEOTIDE SEQUENCE [LARGE SCALE GENOMIC DNA]</scope>
    <source>
        <strain evidence="1 2">ATCC 12856</strain>
    </source>
</reference>
<gene>
    <name evidence="1" type="ORF">HMPREF0083_00848</name>
</gene>
<evidence type="ECO:0000313" key="1">
    <source>
        <dbReference type="EMBL" id="ERI11036.1"/>
    </source>
</evidence>
<dbReference type="EMBL" id="AWSJ01000055">
    <property type="protein sequence ID" value="ERI11036.1"/>
    <property type="molecule type" value="Genomic_DNA"/>
</dbReference>
<protein>
    <submittedName>
        <fullName evidence="1">Uncharacterized protein</fullName>
    </submittedName>
</protein>
<evidence type="ECO:0000313" key="2">
    <source>
        <dbReference type="Proteomes" id="UP000016511"/>
    </source>
</evidence>
<dbReference type="PATRIC" id="fig|649747.3.peg.767"/>
<dbReference type="HOGENOM" id="CLU_3264913_0_0_9"/>
<organism evidence="1 2">
    <name type="scientific">Aneurinibacillus aneurinilyticus ATCC 12856</name>
    <dbReference type="NCBI Taxonomy" id="649747"/>
    <lineage>
        <taxon>Bacteria</taxon>
        <taxon>Bacillati</taxon>
        <taxon>Bacillota</taxon>
        <taxon>Bacilli</taxon>
        <taxon>Bacillales</taxon>
        <taxon>Paenibacillaceae</taxon>
        <taxon>Aneurinibacillus group</taxon>
        <taxon>Aneurinibacillus</taxon>
    </lineage>
</organism>
<dbReference type="Proteomes" id="UP000016511">
    <property type="component" value="Unassembled WGS sequence"/>
</dbReference>
<accession>U1YJR2</accession>
<dbReference type="AlphaFoldDB" id="U1YJR2"/>